<dbReference type="InterPro" id="IPR011639">
    <property type="entry name" value="MethylTrfase_TaqI-like_dom"/>
</dbReference>
<comment type="catalytic activity">
    <reaction evidence="5">
        <text>a 2'-deoxyadenosine in DNA + S-adenosyl-L-methionine = an N(6)-methyl-2'-deoxyadenosine in DNA + S-adenosyl-L-homocysteine + H(+)</text>
        <dbReference type="Rhea" id="RHEA:15197"/>
        <dbReference type="Rhea" id="RHEA-COMP:12418"/>
        <dbReference type="Rhea" id="RHEA-COMP:12419"/>
        <dbReference type="ChEBI" id="CHEBI:15378"/>
        <dbReference type="ChEBI" id="CHEBI:57856"/>
        <dbReference type="ChEBI" id="CHEBI:59789"/>
        <dbReference type="ChEBI" id="CHEBI:90615"/>
        <dbReference type="ChEBI" id="CHEBI:90616"/>
        <dbReference type="EC" id="2.1.1.72"/>
    </reaction>
</comment>
<organism evidence="7">
    <name type="scientific">marine sediment metagenome</name>
    <dbReference type="NCBI Taxonomy" id="412755"/>
    <lineage>
        <taxon>unclassified sequences</taxon>
        <taxon>metagenomes</taxon>
        <taxon>ecological metagenomes</taxon>
    </lineage>
</organism>
<dbReference type="AlphaFoldDB" id="X1PZX7"/>
<protein>
    <recommendedName>
        <fullName evidence="1">site-specific DNA-methyltransferase (adenine-specific)</fullName>
        <ecNumber evidence="1">2.1.1.72</ecNumber>
    </recommendedName>
</protein>
<accession>X1PZX7</accession>
<keyword evidence="4" id="KW-0949">S-adenosyl-L-methionine</keyword>
<feature type="non-terminal residue" evidence="7">
    <location>
        <position position="1"/>
    </location>
</feature>
<evidence type="ECO:0000256" key="1">
    <source>
        <dbReference type="ARBA" id="ARBA00011900"/>
    </source>
</evidence>
<dbReference type="PANTHER" id="PTHR33841:SF1">
    <property type="entry name" value="DNA METHYLTRANSFERASE A"/>
    <property type="match status" value="1"/>
</dbReference>
<dbReference type="GO" id="GO:0003676">
    <property type="term" value="F:nucleic acid binding"/>
    <property type="evidence" value="ECO:0007669"/>
    <property type="project" value="InterPro"/>
</dbReference>
<feature type="non-terminal residue" evidence="7">
    <location>
        <position position="287"/>
    </location>
</feature>
<dbReference type="GO" id="GO:0006304">
    <property type="term" value="P:DNA modification"/>
    <property type="evidence" value="ECO:0007669"/>
    <property type="project" value="InterPro"/>
</dbReference>
<evidence type="ECO:0000256" key="3">
    <source>
        <dbReference type="ARBA" id="ARBA00022679"/>
    </source>
</evidence>
<dbReference type="InterPro" id="IPR050953">
    <property type="entry name" value="N4_N6_ade-DNA_methylase"/>
</dbReference>
<dbReference type="InterPro" id="IPR029063">
    <property type="entry name" value="SAM-dependent_MTases_sf"/>
</dbReference>
<gene>
    <name evidence="7" type="ORF">S12H4_10158</name>
</gene>
<keyword evidence="3" id="KW-0808">Transferase</keyword>
<evidence type="ECO:0000256" key="5">
    <source>
        <dbReference type="ARBA" id="ARBA00047942"/>
    </source>
</evidence>
<keyword evidence="2" id="KW-0489">Methyltransferase</keyword>
<proteinExistence type="predicted"/>
<dbReference type="PROSITE" id="PS00092">
    <property type="entry name" value="N6_MTASE"/>
    <property type="match status" value="1"/>
</dbReference>
<reference evidence="7" key="1">
    <citation type="journal article" date="2014" name="Front. Microbiol.">
        <title>High frequency of phylogenetically diverse reductive dehalogenase-homologous genes in deep subseafloor sedimentary metagenomes.</title>
        <authorList>
            <person name="Kawai M."/>
            <person name="Futagami T."/>
            <person name="Toyoda A."/>
            <person name="Takaki Y."/>
            <person name="Nishi S."/>
            <person name="Hori S."/>
            <person name="Arai W."/>
            <person name="Tsubouchi T."/>
            <person name="Morono Y."/>
            <person name="Uchiyama I."/>
            <person name="Ito T."/>
            <person name="Fujiyama A."/>
            <person name="Inagaki F."/>
            <person name="Takami H."/>
        </authorList>
    </citation>
    <scope>NUCLEOTIDE SEQUENCE</scope>
    <source>
        <strain evidence="7">Expedition CK06-06</strain>
    </source>
</reference>
<sequence>IENVGQPSWLNTPSVEDKKDIPAAILEHNLFGIDIDARSIQLASLVLVMKARESGYEGPINHLSLVVANSAPFESEAWYQFIQNLEKEGKHSIARVLAALGLQLKNLDEFGSLLRIEDEMQKIIQEEKKQWIAQAKMGPEQDYLFPEMIKPKQKKIPFETTITDETFFDRLGAVIEKELNTFYLKAREEGLAEEAIIATDAERGFDFLQLCIQRYDAVYTNPPYMGSKNMGDRLKKFVASAYPQGKRDLFASFILRCIELSEENAFVGMVTQQSWMFLKSFNSLRAV</sequence>
<evidence type="ECO:0000259" key="6">
    <source>
        <dbReference type="Pfam" id="PF07669"/>
    </source>
</evidence>
<comment type="caution">
    <text evidence="7">The sequence shown here is derived from an EMBL/GenBank/DDBJ whole genome shotgun (WGS) entry which is preliminary data.</text>
</comment>
<dbReference type="SUPFAM" id="SSF53335">
    <property type="entry name" value="S-adenosyl-L-methionine-dependent methyltransferases"/>
    <property type="match status" value="1"/>
</dbReference>
<feature type="domain" description="Type II methyltransferase M.TaqI-like" evidence="6">
    <location>
        <begin position="28"/>
        <end position="286"/>
    </location>
</feature>
<dbReference type="EC" id="2.1.1.72" evidence="1"/>
<dbReference type="Gene3D" id="3.40.50.150">
    <property type="entry name" value="Vaccinia Virus protein VP39"/>
    <property type="match status" value="1"/>
</dbReference>
<dbReference type="GO" id="GO:0009007">
    <property type="term" value="F:site-specific DNA-methyltransferase (adenine-specific) activity"/>
    <property type="evidence" value="ECO:0007669"/>
    <property type="project" value="UniProtKB-EC"/>
</dbReference>
<dbReference type="GO" id="GO:0032259">
    <property type="term" value="P:methylation"/>
    <property type="evidence" value="ECO:0007669"/>
    <property type="project" value="UniProtKB-KW"/>
</dbReference>
<name>X1PZX7_9ZZZZ</name>
<evidence type="ECO:0000256" key="2">
    <source>
        <dbReference type="ARBA" id="ARBA00022603"/>
    </source>
</evidence>
<dbReference type="Pfam" id="PF07669">
    <property type="entry name" value="Eco57I"/>
    <property type="match status" value="1"/>
</dbReference>
<dbReference type="EMBL" id="BARW01004283">
    <property type="protein sequence ID" value="GAI61488.1"/>
    <property type="molecule type" value="Genomic_DNA"/>
</dbReference>
<evidence type="ECO:0000256" key="4">
    <source>
        <dbReference type="ARBA" id="ARBA00022691"/>
    </source>
</evidence>
<dbReference type="InterPro" id="IPR002052">
    <property type="entry name" value="DNA_methylase_N6_adenine_CS"/>
</dbReference>
<evidence type="ECO:0000313" key="7">
    <source>
        <dbReference type="EMBL" id="GAI61488.1"/>
    </source>
</evidence>
<dbReference type="PANTHER" id="PTHR33841">
    <property type="entry name" value="DNA METHYLTRANSFERASE YEEA-RELATED"/>
    <property type="match status" value="1"/>
</dbReference>